<dbReference type="PANTHER" id="PTHR38459">
    <property type="entry name" value="PROPHAGE BACTOPRENOL-LINKED GLUCOSE TRANSLOCASE HOMOLOG"/>
    <property type="match status" value="1"/>
</dbReference>
<dbReference type="SUPFAM" id="SSF56784">
    <property type="entry name" value="HAD-like"/>
    <property type="match status" value="1"/>
</dbReference>
<dbReference type="GO" id="GO:0005886">
    <property type="term" value="C:plasma membrane"/>
    <property type="evidence" value="ECO:0007669"/>
    <property type="project" value="TreeGrafter"/>
</dbReference>
<evidence type="ECO:0000256" key="4">
    <source>
        <dbReference type="ARBA" id="ARBA00022989"/>
    </source>
</evidence>
<dbReference type="PANTHER" id="PTHR38459:SF1">
    <property type="entry name" value="PROPHAGE BACTOPRENOL-LINKED GLUCOSE TRANSLOCASE HOMOLOG"/>
    <property type="match status" value="1"/>
</dbReference>
<accession>A0A809R4G4</accession>
<dbReference type="GO" id="GO:0000271">
    <property type="term" value="P:polysaccharide biosynthetic process"/>
    <property type="evidence" value="ECO:0007669"/>
    <property type="project" value="InterPro"/>
</dbReference>
<evidence type="ECO:0000256" key="2">
    <source>
        <dbReference type="ARBA" id="ARBA00009399"/>
    </source>
</evidence>
<dbReference type="Proteomes" id="UP000662873">
    <property type="component" value="Chromosome"/>
</dbReference>
<reference evidence="8" key="1">
    <citation type="journal article" name="DNA Res.">
        <title>The physiological potential of anammox bacteria as revealed by their core genome structure.</title>
        <authorList>
            <person name="Okubo T."/>
            <person name="Toyoda A."/>
            <person name="Fukuhara K."/>
            <person name="Uchiyama I."/>
            <person name="Harigaya Y."/>
            <person name="Kuroiwa M."/>
            <person name="Suzuki T."/>
            <person name="Murakami Y."/>
            <person name="Suwa Y."/>
            <person name="Takami H."/>
        </authorList>
    </citation>
    <scope>NUCLEOTIDE SEQUENCE</scope>
    <source>
        <strain evidence="8">317325-2</strain>
    </source>
</reference>
<dbReference type="GO" id="GO:0008962">
    <property type="term" value="F:phosphatidylglycerophosphatase activity"/>
    <property type="evidence" value="ECO:0007669"/>
    <property type="project" value="InterPro"/>
</dbReference>
<dbReference type="Gene3D" id="3.40.50.1000">
    <property type="entry name" value="HAD superfamily/HAD-like"/>
    <property type="match status" value="1"/>
</dbReference>
<dbReference type="Pfam" id="PF00702">
    <property type="entry name" value="Hydrolase"/>
    <property type="match status" value="1"/>
</dbReference>
<gene>
    <name evidence="8" type="ORF">NPRO_00140</name>
</gene>
<dbReference type="NCBIfam" id="TIGR01668">
    <property type="entry name" value="YqeG_hyp_ppase"/>
    <property type="match status" value="1"/>
</dbReference>
<evidence type="ECO:0000259" key="7">
    <source>
        <dbReference type="Pfam" id="PF04138"/>
    </source>
</evidence>
<evidence type="ECO:0000313" key="8">
    <source>
        <dbReference type="EMBL" id="BBO22419.1"/>
    </source>
</evidence>
<feature type="transmembrane region" description="Helical" evidence="6">
    <location>
        <begin position="269"/>
        <end position="289"/>
    </location>
</feature>
<comment type="subcellular location">
    <subcellularLocation>
        <location evidence="1">Membrane</location>
        <topology evidence="1">Multi-pass membrane protein</topology>
    </subcellularLocation>
</comment>
<keyword evidence="5 6" id="KW-0472">Membrane</keyword>
<dbReference type="InterPro" id="IPR006549">
    <property type="entry name" value="HAD-SF_hydro_IIIA"/>
</dbReference>
<comment type="similarity">
    <text evidence="2">Belongs to the GtrA family.</text>
</comment>
<sequence>MSRFREGEFDRGQLPYALRKFSPHRAVRRLGDLSPLELFESGKRLVMLDVDNTVLPWGRNEIPEETARWVRKARAAGLEVCLISNTRHPKRLERIAGELQVKYFYGKFKPNPALYFRALEEFRVEAAAAVMVGDQIFTDVWGANRAGIDSIWLEPLTPRDFVGTKISRIGERILKRFLYRTIAEPMQESAPLSESTPKDRTQLHRLPIVRQFLKFSMVGGTSFLIDAGLHYLFMFKVPVGNAPMGTALGRALLDWNPSLFAFAAKPSDAAFPVLKFFTAGLAILNSFFWNRRWTFRIKGRDRALKQFHRFIWVTVSGMGLNLLISTLLNNVIAGHPNRSWAVATLVATAVVAFWNFSGQKFWAFRQEDPD</sequence>
<dbReference type="InterPro" id="IPR007267">
    <property type="entry name" value="GtrA_DPMS_TM"/>
</dbReference>
<dbReference type="InterPro" id="IPR051401">
    <property type="entry name" value="GtrA_CellWall_Glycosyl"/>
</dbReference>
<keyword evidence="4 6" id="KW-1133">Transmembrane helix</keyword>
<dbReference type="Pfam" id="PF04138">
    <property type="entry name" value="GtrA_DPMS_TM"/>
    <property type="match status" value="1"/>
</dbReference>
<proteinExistence type="inferred from homology"/>
<dbReference type="InterPro" id="IPR010021">
    <property type="entry name" value="PGPP1/Gep4"/>
</dbReference>
<organism evidence="8 9">
    <name type="scientific">Candidatus Nitrosymbiomonas proteolyticus</name>
    <dbReference type="NCBI Taxonomy" id="2608984"/>
    <lineage>
        <taxon>Bacteria</taxon>
        <taxon>Bacillati</taxon>
        <taxon>Armatimonadota</taxon>
        <taxon>Armatimonadota incertae sedis</taxon>
        <taxon>Candidatus Nitrosymbiomonas</taxon>
    </lineage>
</organism>
<dbReference type="KEGG" id="npy:NPRO_00140"/>
<feature type="transmembrane region" description="Helical" evidence="6">
    <location>
        <begin position="339"/>
        <end position="356"/>
    </location>
</feature>
<feature type="transmembrane region" description="Helical" evidence="6">
    <location>
        <begin position="212"/>
        <end position="233"/>
    </location>
</feature>
<protein>
    <submittedName>
        <fullName evidence="8">HAD superfamily (Subfamily IIIA) phosphatase</fullName>
    </submittedName>
</protein>
<evidence type="ECO:0000256" key="6">
    <source>
        <dbReference type="SAM" id="Phobius"/>
    </source>
</evidence>
<dbReference type="EMBL" id="AP021858">
    <property type="protein sequence ID" value="BBO22419.1"/>
    <property type="molecule type" value="Genomic_DNA"/>
</dbReference>
<dbReference type="InterPro" id="IPR023214">
    <property type="entry name" value="HAD_sf"/>
</dbReference>
<dbReference type="AlphaFoldDB" id="A0A809R4G4"/>
<evidence type="ECO:0000256" key="1">
    <source>
        <dbReference type="ARBA" id="ARBA00004141"/>
    </source>
</evidence>
<feature type="transmembrane region" description="Helical" evidence="6">
    <location>
        <begin position="310"/>
        <end position="333"/>
    </location>
</feature>
<evidence type="ECO:0000256" key="3">
    <source>
        <dbReference type="ARBA" id="ARBA00022692"/>
    </source>
</evidence>
<keyword evidence="3 6" id="KW-0812">Transmembrane</keyword>
<dbReference type="InterPro" id="IPR036412">
    <property type="entry name" value="HAD-like_sf"/>
</dbReference>
<evidence type="ECO:0000313" key="9">
    <source>
        <dbReference type="Proteomes" id="UP000662873"/>
    </source>
</evidence>
<feature type="domain" description="GtrA/DPMS transmembrane" evidence="7">
    <location>
        <begin position="275"/>
        <end position="364"/>
    </location>
</feature>
<dbReference type="NCBIfam" id="TIGR01662">
    <property type="entry name" value="HAD-SF-IIIA"/>
    <property type="match status" value="1"/>
</dbReference>
<evidence type="ECO:0000256" key="5">
    <source>
        <dbReference type="ARBA" id="ARBA00023136"/>
    </source>
</evidence>
<name>A0A809R4G4_9BACT</name>